<evidence type="ECO:0000256" key="3">
    <source>
        <dbReference type="ARBA" id="ARBA00022801"/>
    </source>
</evidence>
<evidence type="ECO:0000313" key="7">
    <source>
        <dbReference type="Proteomes" id="UP001391051"/>
    </source>
</evidence>
<gene>
    <name evidence="6" type="ORF">PG986_012392</name>
</gene>
<evidence type="ECO:0000256" key="1">
    <source>
        <dbReference type="ARBA" id="ARBA00001947"/>
    </source>
</evidence>
<reference evidence="6 7" key="1">
    <citation type="submission" date="2023-01" db="EMBL/GenBank/DDBJ databases">
        <title>Analysis of 21 Apiospora genomes using comparative genomics revels a genus with tremendous synthesis potential of carbohydrate active enzymes and secondary metabolites.</title>
        <authorList>
            <person name="Sorensen T."/>
        </authorList>
    </citation>
    <scope>NUCLEOTIDE SEQUENCE [LARGE SCALE GENOMIC DNA]</scope>
    <source>
        <strain evidence="6 7">CBS 24483</strain>
    </source>
</reference>
<evidence type="ECO:0000256" key="2">
    <source>
        <dbReference type="ARBA" id="ARBA00022723"/>
    </source>
</evidence>
<accession>A0ABR1PZV2</accession>
<keyword evidence="4" id="KW-0862">Zinc</keyword>
<sequence length="312" mass="35811">MTEGQSTPDMALPDKVPVTHYPPSTLKQFRRMRDQVSRKEYAKYFHEDLYMYSDIIPAIREPLAPEQVLPLKDISRLLEPGYPKEGGENGRCALSDGTAYVASNTRFPGVTGEMIDWWFWWHSVEPERYALWYPYNHVEARSSFAASGRLHRDDLGHREKWLGSTHRVTEFIGPYHKRIRIQFVEPHDQPCFGGGLTPEGLQDAGYKAAVCAVLWDAYLPLKLGEFVHLWREVEGGLELRSRYWLGHQVYLKLPGVKLPLDYLGGLLGIKRMLAGEEIAYEQFLHDQIEFTNLARILPGLYAEFGAGCVNRK</sequence>
<dbReference type="RefSeq" id="XP_066695310.1">
    <property type="nucleotide sequence ID" value="XM_066848614.1"/>
</dbReference>
<proteinExistence type="predicted"/>
<keyword evidence="3" id="KW-0378">Hydrolase</keyword>
<comment type="caution">
    <text evidence="6">The sequence shown here is derived from an EMBL/GenBank/DDBJ whole genome shotgun (WGS) entry which is preliminary data.</text>
</comment>
<feature type="domain" description="DAPG hydrolase PhiG" evidence="5">
    <location>
        <begin position="71"/>
        <end position="302"/>
    </location>
</feature>
<dbReference type="GeneID" id="92081676"/>
<organism evidence="6 7">
    <name type="scientific">Apiospora aurea</name>
    <dbReference type="NCBI Taxonomy" id="335848"/>
    <lineage>
        <taxon>Eukaryota</taxon>
        <taxon>Fungi</taxon>
        <taxon>Dikarya</taxon>
        <taxon>Ascomycota</taxon>
        <taxon>Pezizomycotina</taxon>
        <taxon>Sordariomycetes</taxon>
        <taxon>Xylariomycetidae</taxon>
        <taxon>Amphisphaeriales</taxon>
        <taxon>Apiosporaceae</taxon>
        <taxon>Apiospora</taxon>
    </lineage>
</organism>
<name>A0ABR1PZV2_9PEZI</name>
<dbReference type="Proteomes" id="UP001391051">
    <property type="component" value="Unassembled WGS sequence"/>
</dbReference>
<evidence type="ECO:0000256" key="4">
    <source>
        <dbReference type="ARBA" id="ARBA00022833"/>
    </source>
</evidence>
<evidence type="ECO:0000259" key="5">
    <source>
        <dbReference type="Pfam" id="PF18089"/>
    </source>
</evidence>
<keyword evidence="7" id="KW-1185">Reference proteome</keyword>
<keyword evidence="2" id="KW-0479">Metal-binding</keyword>
<protein>
    <recommendedName>
        <fullName evidence="5">DAPG hydrolase PhiG domain-containing protein</fullName>
    </recommendedName>
</protein>
<dbReference type="EMBL" id="JAQQWE010000008">
    <property type="protein sequence ID" value="KAK7943279.1"/>
    <property type="molecule type" value="Genomic_DNA"/>
</dbReference>
<dbReference type="InterPro" id="IPR041526">
    <property type="entry name" value="DAPG_hydrolase"/>
</dbReference>
<comment type="cofactor">
    <cofactor evidence="1">
        <name>Zn(2+)</name>
        <dbReference type="ChEBI" id="CHEBI:29105"/>
    </cofactor>
</comment>
<dbReference type="Pfam" id="PF18089">
    <property type="entry name" value="DAPG_hydrolase"/>
    <property type="match status" value="1"/>
</dbReference>
<evidence type="ECO:0000313" key="6">
    <source>
        <dbReference type="EMBL" id="KAK7943279.1"/>
    </source>
</evidence>